<evidence type="ECO:0000256" key="2">
    <source>
        <dbReference type="ARBA" id="ARBA00022448"/>
    </source>
</evidence>
<dbReference type="GO" id="GO:0009279">
    <property type="term" value="C:cell outer membrane"/>
    <property type="evidence" value="ECO:0007669"/>
    <property type="project" value="UniProtKB-SubCell"/>
</dbReference>
<keyword evidence="7" id="KW-0406">Ion transport</keyword>
<feature type="chain" id="PRO_5038681475" evidence="13">
    <location>
        <begin position="30"/>
        <end position="721"/>
    </location>
</feature>
<dbReference type="InterPro" id="IPR036942">
    <property type="entry name" value="Beta-barrel_TonB_sf"/>
</dbReference>
<organism evidence="16 17">
    <name type="scientific">Pseudomaricurvus hydrocarbonicus</name>
    <dbReference type="NCBI Taxonomy" id="1470433"/>
    <lineage>
        <taxon>Bacteria</taxon>
        <taxon>Pseudomonadati</taxon>
        <taxon>Pseudomonadota</taxon>
        <taxon>Gammaproteobacteria</taxon>
        <taxon>Cellvibrionales</taxon>
        <taxon>Cellvibrionaceae</taxon>
        <taxon>Pseudomaricurvus</taxon>
    </lineage>
</organism>
<keyword evidence="5 11" id="KW-0812">Transmembrane</keyword>
<dbReference type="InterPro" id="IPR039426">
    <property type="entry name" value="TonB-dep_rcpt-like"/>
</dbReference>
<evidence type="ECO:0000256" key="7">
    <source>
        <dbReference type="ARBA" id="ARBA00023065"/>
    </source>
</evidence>
<evidence type="ECO:0000256" key="11">
    <source>
        <dbReference type="PROSITE-ProRule" id="PRU01360"/>
    </source>
</evidence>
<dbReference type="Proteomes" id="UP000787472">
    <property type="component" value="Unassembled WGS sequence"/>
</dbReference>
<evidence type="ECO:0000256" key="10">
    <source>
        <dbReference type="ARBA" id="ARBA00023237"/>
    </source>
</evidence>
<dbReference type="Gene3D" id="2.40.170.20">
    <property type="entry name" value="TonB-dependent receptor, beta-barrel domain"/>
    <property type="match status" value="1"/>
</dbReference>
<dbReference type="AlphaFoldDB" id="A0A9E5JZW5"/>
<keyword evidence="16" id="KW-0675">Receptor</keyword>
<feature type="signal peptide" evidence="13">
    <location>
        <begin position="1"/>
        <end position="29"/>
    </location>
</feature>
<feature type="domain" description="TonB-dependent receptor-like beta-barrel" evidence="14">
    <location>
        <begin position="246"/>
        <end position="682"/>
    </location>
</feature>
<dbReference type="RefSeq" id="WP_167185401.1">
    <property type="nucleotide sequence ID" value="NZ_JAAONZ010000005.1"/>
</dbReference>
<dbReference type="InterPro" id="IPR000531">
    <property type="entry name" value="Beta-barrel_TonB"/>
</dbReference>
<evidence type="ECO:0000313" key="17">
    <source>
        <dbReference type="Proteomes" id="UP000787472"/>
    </source>
</evidence>
<dbReference type="PANTHER" id="PTHR32552:SF81">
    <property type="entry name" value="TONB-DEPENDENT OUTER MEMBRANE RECEPTOR"/>
    <property type="match status" value="1"/>
</dbReference>
<keyword evidence="17" id="KW-1185">Reference proteome</keyword>
<dbReference type="Pfam" id="PF00593">
    <property type="entry name" value="TonB_dep_Rec_b-barrel"/>
    <property type="match status" value="1"/>
</dbReference>
<evidence type="ECO:0000256" key="5">
    <source>
        <dbReference type="ARBA" id="ARBA00022692"/>
    </source>
</evidence>
<dbReference type="InterPro" id="IPR012910">
    <property type="entry name" value="Plug_dom"/>
</dbReference>
<keyword evidence="2 11" id="KW-0813">Transport</keyword>
<dbReference type="SUPFAM" id="SSF56935">
    <property type="entry name" value="Porins"/>
    <property type="match status" value="1"/>
</dbReference>
<name>A0A9E5JZW5_9GAMM</name>
<evidence type="ECO:0000256" key="12">
    <source>
        <dbReference type="RuleBase" id="RU003357"/>
    </source>
</evidence>
<dbReference type="PANTHER" id="PTHR32552">
    <property type="entry name" value="FERRICHROME IRON RECEPTOR-RELATED"/>
    <property type="match status" value="1"/>
</dbReference>
<keyword evidence="9 11" id="KW-0472">Membrane</keyword>
<accession>A0A9E5JZW5</accession>
<feature type="domain" description="TonB-dependent receptor plug" evidence="15">
    <location>
        <begin position="47"/>
        <end position="153"/>
    </location>
</feature>
<keyword evidence="8 12" id="KW-0798">TonB box</keyword>
<evidence type="ECO:0000259" key="14">
    <source>
        <dbReference type="Pfam" id="PF00593"/>
    </source>
</evidence>
<dbReference type="Pfam" id="PF07715">
    <property type="entry name" value="Plug"/>
    <property type="match status" value="1"/>
</dbReference>
<evidence type="ECO:0000256" key="13">
    <source>
        <dbReference type="SAM" id="SignalP"/>
    </source>
</evidence>
<proteinExistence type="inferred from homology"/>
<comment type="subcellular location">
    <subcellularLocation>
        <location evidence="1 11">Cell outer membrane</location>
        <topology evidence="1 11">Multi-pass membrane protein</topology>
    </subcellularLocation>
</comment>
<evidence type="ECO:0000256" key="4">
    <source>
        <dbReference type="ARBA" id="ARBA00022496"/>
    </source>
</evidence>
<keyword evidence="13" id="KW-0732">Signal</keyword>
<sequence>MKSFEKKPLVFATAAALSPLLMLPMSSYSAPVLEEVIITAQKRDESLSDVPISISVMDQESLDNYQVDDLFDLANFIPGMVFSRAPDDGLVLSFRGVASVSRNQAYEQAVGVFLDGVFFGKGRLYSAGIYDLERTEMIMGTQSTLLGKNTSVGAISLVTKKPGTEIGGYTQVSLSEHGGYSVKGAIDLPISDTLRTRIAGYYSELEGATENELTGNGVPIDDNYSIRFSTSWDVSDSVSLDFMYQTGQDNKTGDTFQLDGDPNGLAAALGITDSKLDDKIYKSTNFGPGDGDSSHDIDSNIANLVINWTLENHVITSQTTYADYDLAFFDDVDVEPGDYLAFIREEDYSQYSQEIRIASTNGEKLDYMAGLYYFTSDWESEEIGYWDYPVPGDVFEGPMLNTIEQDVDYYAAFVSGTWHISDRLRLAAGLRYAEEIKEAVMQRSAIEPFTLWNTIINPPYPATPLDYSEYMLNGNANLQYDLTPNTMIYASYGNGTKTGGFAESNTIPTGNPDLEARLAAETVDNYEIGFKSNLLDGAAILNAAIYYIDITDLQKTLFTGAEFLTGNADARSYGFDISGSWQATDNLSFNGGVVYADAEEKDSGLKLDIAPEWTGNLGIRFEHAISDSFLLGLNGNLRHRSGQFAQPKEGIPEGDSLTTLDITASISDMEETWKLSLIGRNLTDDIAQEFGYPYTNPLTPGLISSASNSPRTMMVQFTYNF</sequence>
<evidence type="ECO:0000256" key="9">
    <source>
        <dbReference type="ARBA" id="ARBA00023136"/>
    </source>
</evidence>
<gene>
    <name evidence="16" type="ORF">G8770_09660</name>
</gene>
<keyword evidence="10 11" id="KW-0998">Cell outer membrane</keyword>
<dbReference type="EMBL" id="JAAONZ010000005">
    <property type="protein sequence ID" value="NHO65807.1"/>
    <property type="molecule type" value="Genomic_DNA"/>
</dbReference>
<evidence type="ECO:0000313" key="16">
    <source>
        <dbReference type="EMBL" id="NHO65807.1"/>
    </source>
</evidence>
<evidence type="ECO:0000259" key="15">
    <source>
        <dbReference type="Pfam" id="PF07715"/>
    </source>
</evidence>
<keyword evidence="3 11" id="KW-1134">Transmembrane beta strand</keyword>
<evidence type="ECO:0000256" key="3">
    <source>
        <dbReference type="ARBA" id="ARBA00022452"/>
    </source>
</evidence>
<comment type="caution">
    <text evidence="16">The sequence shown here is derived from an EMBL/GenBank/DDBJ whole genome shotgun (WGS) entry which is preliminary data.</text>
</comment>
<reference evidence="16" key="1">
    <citation type="submission" date="2020-03" db="EMBL/GenBank/DDBJ databases">
        <authorList>
            <person name="Guo F."/>
        </authorList>
    </citation>
    <scope>NUCLEOTIDE SEQUENCE</scope>
    <source>
        <strain evidence="16">JCM 30134</strain>
    </source>
</reference>
<evidence type="ECO:0000256" key="1">
    <source>
        <dbReference type="ARBA" id="ARBA00004571"/>
    </source>
</evidence>
<evidence type="ECO:0000256" key="8">
    <source>
        <dbReference type="ARBA" id="ARBA00023077"/>
    </source>
</evidence>
<evidence type="ECO:0000256" key="6">
    <source>
        <dbReference type="ARBA" id="ARBA00023004"/>
    </source>
</evidence>
<comment type="similarity">
    <text evidence="11 12">Belongs to the TonB-dependent receptor family.</text>
</comment>
<keyword evidence="6" id="KW-0408">Iron</keyword>
<keyword evidence="4" id="KW-0410">Iron transport</keyword>
<dbReference type="PROSITE" id="PS52016">
    <property type="entry name" value="TONB_DEPENDENT_REC_3"/>
    <property type="match status" value="1"/>
</dbReference>
<protein>
    <submittedName>
        <fullName evidence="16">TonB-dependent receptor</fullName>
    </submittedName>
</protein>
<dbReference type="GO" id="GO:0006826">
    <property type="term" value="P:iron ion transport"/>
    <property type="evidence" value="ECO:0007669"/>
    <property type="project" value="UniProtKB-KW"/>
</dbReference>